<dbReference type="Proteomes" id="UP000325433">
    <property type="component" value="Unassembled WGS sequence"/>
</dbReference>
<keyword evidence="3" id="KW-1185">Reference proteome</keyword>
<gene>
    <name evidence="2" type="ORF">BDV41DRAFT_551933</name>
</gene>
<accession>A0A5N6VMP1</accession>
<sequence length="60" mass="7009">MTILNHSLYISDMILFSPLPSFYSGGSIIQLILFTLSQCNSRRVMIDHSYFKDGWKYFPD</sequence>
<protein>
    <submittedName>
        <fullName evidence="2">Uncharacterized protein</fullName>
    </submittedName>
</protein>
<evidence type="ECO:0000313" key="2">
    <source>
        <dbReference type="EMBL" id="KAE8308350.1"/>
    </source>
</evidence>
<keyword evidence="1" id="KW-0472">Membrane</keyword>
<feature type="transmembrane region" description="Helical" evidence="1">
    <location>
        <begin position="14"/>
        <end position="36"/>
    </location>
</feature>
<organism evidence="2 3">
    <name type="scientific">Aspergillus transmontanensis</name>
    <dbReference type="NCBI Taxonomy" id="1034304"/>
    <lineage>
        <taxon>Eukaryota</taxon>
        <taxon>Fungi</taxon>
        <taxon>Dikarya</taxon>
        <taxon>Ascomycota</taxon>
        <taxon>Pezizomycotina</taxon>
        <taxon>Eurotiomycetes</taxon>
        <taxon>Eurotiomycetidae</taxon>
        <taxon>Eurotiales</taxon>
        <taxon>Aspergillaceae</taxon>
        <taxon>Aspergillus</taxon>
        <taxon>Aspergillus subgen. Circumdati</taxon>
    </lineage>
</organism>
<evidence type="ECO:0000313" key="3">
    <source>
        <dbReference type="Proteomes" id="UP000325433"/>
    </source>
</evidence>
<dbReference type="AlphaFoldDB" id="A0A5N6VMP1"/>
<keyword evidence="1" id="KW-1133">Transmembrane helix</keyword>
<dbReference type="EMBL" id="ML738386">
    <property type="protein sequence ID" value="KAE8308350.1"/>
    <property type="molecule type" value="Genomic_DNA"/>
</dbReference>
<name>A0A5N6VMP1_9EURO</name>
<evidence type="ECO:0000256" key="1">
    <source>
        <dbReference type="SAM" id="Phobius"/>
    </source>
</evidence>
<keyword evidence="1" id="KW-0812">Transmembrane</keyword>
<proteinExistence type="predicted"/>
<reference evidence="3" key="1">
    <citation type="submission" date="2019-04" db="EMBL/GenBank/DDBJ databases">
        <title>Friends and foes A comparative genomics studyof 23 Aspergillus species from section Flavi.</title>
        <authorList>
            <consortium name="DOE Joint Genome Institute"/>
            <person name="Kjaerbolling I."/>
            <person name="Vesth T."/>
            <person name="Frisvad J.C."/>
            <person name="Nybo J.L."/>
            <person name="Theobald S."/>
            <person name="Kildgaard S."/>
            <person name="Isbrandt T."/>
            <person name="Kuo A."/>
            <person name="Sato A."/>
            <person name="Lyhne E.K."/>
            <person name="Kogle M.E."/>
            <person name="Wiebenga A."/>
            <person name="Kun R.S."/>
            <person name="Lubbers R.J."/>
            <person name="Makela M.R."/>
            <person name="Barry K."/>
            <person name="Chovatia M."/>
            <person name="Clum A."/>
            <person name="Daum C."/>
            <person name="Haridas S."/>
            <person name="He G."/>
            <person name="LaButti K."/>
            <person name="Lipzen A."/>
            <person name="Mondo S."/>
            <person name="Riley R."/>
            <person name="Salamov A."/>
            <person name="Simmons B.A."/>
            <person name="Magnuson J.K."/>
            <person name="Henrissat B."/>
            <person name="Mortensen U.H."/>
            <person name="Larsen T.O."/>
            <person name="Devries R.P."/>
            <person name="Grigoriev I.V."/>
            <person name="Machida M."/>
            <person name="Baker S.E."/>
            <person name="Andersen M.R."/>
        </authorList>
    </citation>
    <scope>NUCLEOTIDE SEQUENCE [LARGE SCALE GENOMIC DNA]</scope>
    <source>
        <strain evidence="3">CBS 130015</strain>
    </source>
</reference>